<evidence type="ECO:0000259" key="1">
    <source>
        <dbReference type="PROSITE" id="PS51910"/>
    </source>
</evidence>
<dbReference type="Gene3D" id="2.30.30.40">
    <property type="entry name" value="SH3 Domains"/>
    <property type="match status" value="1"/>
</dbReference>
<dbReference type="AlphaFoldDB" id="A0A9D2L5W9"/>
<dbReference type="Proteomes" id="UP000886804">
    <property type="component" value="Unassembled WGS sequence"/>
</dbReference>
<feature type="domain" description="GH18" evidence="1">
    <location>
        <begin position="247"/>
        <end position="559"/>
    </location>
</feature>
<sequence>MRESRRGLGCAAGLIAGILILAAAIPGGLKLYERYRPTYEMADKTEVFQIRGNQAAILLNGELQDSKGIYAEGQVYLPVSWVNQYVNERFYWDSGEELLVYTLPEEIVYADARTEGESGHLLQVYDGEAYLSLGLISNYSDIRVQAFDTSEIKRVFIDTTWDPLDQAVLRRGGMVRVRGGIKSPVICEAVKGDTVTVLEAMDHWSKVRTADGYVGYIENRRLKEEQPLELSSSFSAPVYKNISMEQPVVLAFHQVFTQDANQKMESLLEETEGINVIVPTWFVIQDTEGNYSSIASKDYVDKAHEMGIQVWAMLNNVSTAESVAVNTAELMSSTSTREKLIESLMDDAQEYGFDGINLDFESLRSEAGPHYVQFIRELSVACRKAGLVLSVDNYVPSAYTQFYNRKEQGIVADYVIIMGYDEHYAGGEAGPVSSISFVENGIADTLKQVPKEKVINAIPFYTRLWTTEGGSQTSQVFDMEEEEIWISENHLDPEWKEELGLYYAERQGENGLEQLWMEEERSIGEKMDLVRQYGLAGVACWKLGFEKPEIWEIISGKIQ</sequence>
<gene>
    <name evidence="2" type="ORF">H9716_01890</name>
</gene>
<accession>A0A9D2L5W9</accession>
<protein>
    <submittedName>
        <fullName evidence="2">SH3 domain-containing protein</fullName>
    </submittedName>
</protein>
<dbReference type="SUPFAM" id="SSF51445">
    <property type="entry name" value="(Trans)glycosidases"/>
    <property type="match status" value="1"/>
</dbReference>
<dbReference type="InterPro" id="IPR011583">
    <property type="entry name" value="Chitinase_II/V-like_cat"/>
</dbReference>
<dbReference type="SMART" id="SM00636">
    <property type="entry name" value="Glyco_18"/>
    <property type="match status" value="1"/>
</dbReference>
<organism evidence="2 3">
    <name type="scientific">Candidatus Enterocloster faecavium</name>
    <dbReference type="NCBI Taxonomy" id="2838560"/>
    <lineage>
        <taxon>Bacteria</taxon>
        <taxon>Bacillati</taxon>
        <taxon>Bacillota</taxon>
        <taxon>Clostridia</taxon>
        <taxon>Lachnospirales</taxon>
        <taxon>Lachnospiraceae</taxon>
        <taxon>Enterocloster</taxon>
    </lineage>
</organism>
<dbReference type="PROSITE" id="PS51910">
    <property type="entry name" value="GH18_2"/>
    <property type="match status" value="1"/>
</dbReference>
<proteinExistence type="predicted"/>
<dbReference type="GO" id="GO:0005975">
    <property type="term" value="P:carbohydrate metabolic process"/>
    <property type="evidence" value="ECO:0007669"/>
    <property type="project" value="InterPro"/>
</dbReference>
<name>A0A9D2L5W9_9FIRM</name>
<dbReference type="Pfam" id="PF00704">
    <property type="entry name" value="Glyco_hydro_18"/>
    <property type="match status" value="1"/>
</dbReference>
<dbReference type="InterPro" id="IPR001223">
    <property type="entry name" value="Glyco_hydro18_cat"/>
</dbReference>
<dbReference type="Gene3D" id="3.10.50.10">
    <property type="match status" value="1"/>
</dbReference>
<dbReference type="InterPro" id="IPR003646">
    <property type="entry name" value="SH3-like_bac-type"/>
</dbReference>
<dbReference type="GO" id="GO:0008061">
    <property type="term" value="F:chitin binding"/>
    <property type="evidence" value="ECO:0007669"/>
    <property type="project" value="InterPro"/>
</dbReference>
<reference evidence="2" key="1">
    <citation type="journal article" date="2021" name="PeerJ">
        <title>Extensive microbial diversity within the chicken gut microbiome revealed by metagenomics and culture.</title>
        <authorList>
            <person name="Gilroy R."/>
            <person name="Ravi A."/>
            <person name="Getino M."/>
            <person name="Pursley I."/>
            <person name="Horton D.L."/>
            <person name="Alikhan N.F."/>
            <person name="Baker D."/>
            <person name="Gharbi K."/>
            <person name="Hall N."/>
            <person name="Watson M."/>
            <person name="Adriaenssens E.M."/>
            <person name="Foster-Nyarko E."/>
            <person name="Jarju S."/>
            <person name="Secka A."/>
            <person name="Antonio M."/>
            <person name="Oren A."/>
            <person name="Chaudhuri R.R."/>
            <person name="La Ragione R."/>
            <person name="Hildebrand F."/>
            <person name="Pallen M.J."/>
        </authorList>
    </citation>
    <scope>NUCLEOTIDE SEQUENCE</scope>
    <source>
        <strain evidence="2">CHK188-4685</strain>
    </source>
</reference>
<dbReference type="PANTHER" id="PTHR46066">
    <property type="entry name" value="CHITINASE DOMAIN-CONTAINING PROTEIN 1 FAMILY MEMBER"/>
    <property type="match status" value="1"/>
</dbReference>
<dbReference type="InterPro" id="IPR017853">
    <property type="entry name" value="GH"/>
</dbReference>
<dbReference type="Gene3D" id="3.20.20.80">
    <property type="entry name" value="Glycosidases"/>
    <property type="match status" value="1"/>
</dbReference>
<dbReference type="InterPro" id="IPR029070">
    <property type="entry name" value="Chitinase_insertion_sf"/>
</dbReference>
<evidence type="ECO:0000313" key="2">
    <source>
        <dbReference type="EMBL" id="HJB06597.1"/>
    </source>
</evidence>
<evidence type="ECO:0000313" key="3">
    <source>
        <dbReference type="Proteomes" id="UP000886804"/>
    </source>
</evidence>
<reference evidence="2" key="2">
    <citation type="submission" date="2021-04" db="EMBL/GenBank/DDBJ databases">
        <authorList>
            <person name="Gilroy R."/>
        </authorList>
    </citation>
    <scope>NUCLEOTIDE SEQUENCE</scope>
    <source>
        <strain evidence="2">CHK188-4685</strain>
    </source>
</reference>
<comment type="caution">
    <text evidence="2">The sequence shown here is derived from an EMBL/GenBank/DDBJ whole genome shotgun (WGS) entry which is preliminary data.</text>
</comment>
<dbReference type="EMBL" id="DWYS01000023">
    <property type="protein sequence ID" value="HJB06597.1"/>
    <property type="molecule type" value="Genomic_DNA"/>
</dbReference>
<dbReference type="PANTHER" id="PTHR46066:SF2">
    <property type="entry name" value="CHITINASE DOMAIN-CONTAINING PROTEIN 1"/>
    <property type="match status" value="1"/>
</dbReference>
<dbReference type="Pfam" id="PF08239">
    <property type="entry name" value="SH3_3"/>
    <property type="match status" value="1"/>
</dbReference>